<feature type="domain" description="Glycoside hydrolase family 2 immunoglobulin-like beta-sandwich" evidence="4">
    <location>
        <begin position="198"/>
        <end position="298"/>
    </location>
</feature>
<dbReference type="InterPro" id="IPR040605">
    <property type="entry name" value="Glyco_hydro2_dom5"/>
</dbReference>
<dbReference type="InterPro" id="IPR006101">
    <property type="entry name" value="Glyco_hydro_2"/>
</dbReference>
<feature type="domain" description="Glycoside hydrolase family 2 catalytic" evidence="5">
    <location>
        <begin position="306"/>
        <end position="510"/>
    </location>
</feature>
<keyword evidence="3 9" id="KW-0326">Glycosidase</keyword>
<dbReference type="PRINTS" id="PR00132">
    <property type="entry name" value="GLHYDRLASE2"/>
</dbReference>
<dbReference type="Pfam" id="PF18565">
    <property type="entry name" value="Glyco_hydro2_C5"/>
    <property type="match status" value="1"/>
</dbReference>
<reference evidence="9 10" key="1">
    <citation type="submission" date="2019-02" db="EMBL/GenBank/DDBJ databases">
        <title>Deep-cultivation of Planctomycetes and their phenomic and genomic characterization uncovers novel biology.</title>
        <authorList>
            <person name="Wiegand S."/>
            <person name="Jogler M."/>
            <person name="Boedeker C."/>
            <person name="Pinto D."/>
            <person name="Vollmers J."/>
            <person name="Rivas-Marin E."/>
            <person name="Kohn T."/>
            <person name="Peeters S.H."/>
            <person name="Heuer A."/>
            <person name="Rast P."/>
            <person name="Oberbeckmann S."/>
            <person name="Bunk B."/>
            <person name="Jeske O."/>
            <person name="Meyerdierks A."/>
            <person name="Storesund J.E."/>
            <person name="Kallscheuer N."/>
            <person name="Luecker S."/>
            <person name="Lage O.M."/>
            <person name="Pohl T."/>
            <person name="Merkel B.J."/>
            <person name="Hornburger P."/>
            <person name="Mueller R.-W."/>
            <person name="Bruemmer F."/>
            <person name="Labrenz M."/>
            <person name="Spormann A.M."/>
            <person name="Op den Camp H."/>
            <person name="Overmann J."/>
            <person name="Amann R."/>
            <person name="Jetten M.S.M."/>
            <person name="Mascher T."/>
            <person name="Medema M.H."/>
            <person name="Devos D.P."/>
            <person name="Kaster A.-K."/>
            <person name="Ovreas L."/>
            <person name="Rohde M."/>
            <person name="Galperin M.Y."/>
            <person name="Jogler C."/>
        </authorList>
    </citation>
    <scope>NUCLEOTIDE SEQUENCE [LARGE SCALE GENOMIC DNA]</scope>
    <source>
        <strain evidence="9 10">Pla175</strain>
    </source>
</reference>
<evidence type="ECO:0000256" key="1">
    <source>
        <dbReference type="ARBA" id="ARBA00007401"/>
    </source>
</evidence>
<dbReference type="Gene3D" id="3.20.20.80">
    <property type="entry name" value="Glycosidases"/>
    <property type="match status" value="1"/>
</dbReference>
<evidence type="ECO:0000313" key="10">
    <source>
        <dbReference type="Proteomes" id="UP000317429"/>
    </source>
</evidence>
<dbReference type="KEGG" id="pnd:Pla175_24750"/>
<dbReference type="Pfam" id="PF16355">
    <property type="entry name" value="DUF4982"/>
    <property type="match status" value="2"/>
</dbReference>
<evidence type="ECO:0000259" key="4">
    <source>
        <dbReference type="Pfam" id="PF00703"/>
    </source>
</evidence>
<organism evidence="9 10">
    <name type="scientific">Pirellulimonas nuda</name>
    <dbReference type="NCBI Taxonomy" id="2528009"/>
    <lineage>
        <taxon>Bacteria</taxon>
        <taxon>Pseudomonadati</taxon>
        <taxon>Planctomycetota</taxon>
        <taxon>Planctomycetia</taxon>
        <taxon>Pirellulales</taxon>
        <taxon>Lacipirellulaceae</taxon>
        <taxon>Pirellulimonas</taxon>
    </lineage>
</organism>
<dbReference type="InterPro" id="IPR013783">
    <property type="entry name" value="Ig-like_fold"/>
</dbReference>
<dbReference type="Pfam" id="PF02836">
    <property type="entry name" value="Glyco_hydro_2_C"/>
    <property type="match status" value="1"/>
</dbReference>
<feature type="domain" description="Glycoside hydrolase family 2" evidence="8">
    <location>
        <begin position="846"/>
        <end position="948"/>
    </location>
</feature>
<dbReference type="PROSITE" id="PS00608">
    <property type="entry name" value="GLYCOSYL_HYDROL_F2_2"/>
    <property type="match status" value="1"/>
</dbReference>
<gene>
    <name evidence="9" type="primary">lacZ_3</name>
    <name evidence="9" type="ORF">Pla175_24750</name>
</gene>
<dbReference type="SUPFAM" id="SSF51445">
    <property type="entry name" value="(Trans)glycosidases"/>
    <property type="match status" value="1"/>
</dbReference>
<evidence type="ECO:0000313" key="9">
    <source>
        <dbReference type="EMBL" id="QDU89089.1"/>
    </source>
</evidence>
<dbReference type="InterPro" id="IPR017853">
    <property type="entry name" value="GH"/>
</dbReference>
<dbReference type="InterPro" id="IPR006103">
    <property type="entry name" value="Glyco_hydro_2_cat"/>
</dbReference>
<dbReference type="InterPro" id="IPR023232">
    <property type="entry name" value="Glyco_hydro_2_AS"/>
</dbReference>
<dbReference type="Gene3D" id="2.60.40.10">
    <property type="entry name" value="Immunoglobulins"/>
    <property type="match status" value="4"/>
</dbReference>
<name>A0A518DC88_9BACT</name>
<evidence type="ECO:0000259" key="8">
    <source>
        <dbReference type="Pfam" id="PF18565"/>
    </source>
</evidence>
<dbReference type="InterPro" id="IPR036156">
    <property type="entry name" value="Beta-gal/glucu_dom_sf"/>
</dbReference>
<dbReference type="SUPFAM" id="SSF49785">
    <property type="entry name" value="Galactose-binding domain-like"/>
    <property type="match status" value="1"/>
</dbReference>
<comment type="similarity">
    <text evidence="1">Belongs to the glycosyl hydrolase 2 family.</text>
</comment>
<dbReference type="SUPFAM" id="SSF49303">
    <property type="entry name" value="beta-Galactosidase/glucuronidase domain"/>
    <property type="match status" value="1"/>
</dbReference>
<accession>A0A518DC88</accession>
<evidence type="ECO:0000259" key="5">
    <source>
        <dbReference type="Pfam" id="PF02836"/>
    </source>
</evidence>
<dbReference type="InterPro" id="IPR006102">
    <property type="entry name" value="Ig-like_GH2"/>
</dbReference>
<dbReference type="EMBL" id="CP036291">
    <property type="protein sequence ID" value="QDU89089.1"/>
    <property type="molecule type" value="Genomic_DNA"/>
</dbReference>
<evidence type="ECO:0000259" key="7">
    <source>
        <dbReference type="Pfam" id="PF16355"/>
    </source>
</evidence>
<dbReference type="InterPro" id="IPR008979">
    <property type="entry name" value="Galactose-bd-like_sf"/>
</dbReference>
<dbReference type="GO" id="GO:0004565">
    <property type="term" value="F:beta-galactosidase activity"/>
    <property type="evidence" value="ECO:0007669"/>
    <property type="project" value="UniProtKB-EC"/>
</dbReference>
<dbReference type="Proteomes" id="UP000317429">
    <property type="component" value="Chromosome"/>
</dbReference>
<dbReference type="RefSeq" id="WP_197527465.1">
    <property type="nucleotide sequence ID" value="NZ_CP036291.1"/>
</dbReference>
<protein>
    <submittedName>
        <fullName evidence="9">Beta-galactosidase</fullName>
        <ecNumber evidence="9">3.2.1.23</ecNumber>
    </submittedName>
</protein>
<dbReference type="Pfam" id="PF02837">
    <property type="entry name" value="Glyco_hydro_2_N"/>
    <property type="match status" value="1"/>
</dbReference>
<feature type="domain" description="DUF4982" evidence="7">
    <location>
        <begin position="623"/>
        <end position="655"/>
    </location>
</feature>
<evidence type="ECO:0000256" key="2">
    <source>
        <dbReference type="ARBA" id="ARBA00022801"/>
    </source>
</evidence>
<dbReference type="InterPro" id="IPR006104">
    <property type="entry name" value="Glyco_hydro_2_N"/>
</dbReference>
<evidence type="ECO:0000259" key="6">
    <source>
        <dbReference type="Pfam" id="PF02837"/>
    </source>
</evidence>
<evidence type="ECO:0000256" key="3">
    <source>
        <dbReference type="ARBA" id="ARBA00023295"/>
    </source>
</evidence>
<dbReference type="InterPro" id="IPR032311">
    <property type="entry name" value="DUF4982"/>
</dbReference>
<feature type="domain" description="Glycosyl hydrolases family 2 sugar binding" evidence="6">
    <location>
        <begin position="91"/>
        <end position="184"/>
    </location>
</feature>
<dbReference type="GO" id="GO:0005975">
    <property type="term" value="P:carbohydrate metabolic process"/>
    <property type="evidence" value="ECO:0007669"/>
    <property type="project" value="InterPro"/>
</dbReference>
<dbReference type="Gene3D" id="2.60.120.260">
    <property type="entry name" value="Galactose-binding domain-like"/>
    <property type="match status" value="1"/>
</dbReference>
<sequence length="957" mass="105644">MSVCPGRVVIHQLLIALTIGAAFLFVAAESGAGTADFNDGWRFRRGDDPRAEEIDYDDADWTQVDTPHDWAIGGPFNPEEHGYAGKLPWRGVAWYRKRASLDPRVAGARVFLDFDGVMASPKVYVNGVLAGEWDYGYTPFRVELTPHLRASGDNLIAVRVDTTRHGTRWYPGAGIYRKVSLTISPPIHLAKEGTCVETPEVTPEQAQVVVSNEVVNGGDVDEAVQVEVTLVSPSGQRVAQRSVGSDLPAGAITSVSTAFEVADPERWGLQAPNLYTAVTRLMVNGQEVERRETRFGVRSIELTASGGLRLNGSRIPLRGVNLHHDLGPLGAAFNRRAADRQLEILQDMGVNAVRTAHNPPATEFLDLCDQRGLLVYAELFDKWDATSDREATAAFEPHYARHAAAMVRRDRNHPSVIVWSIGNEILEAPADPHGLTREKVEFARQAILKHDNTRPVGLACHVPTAADSGVLDSLDFTGWNYQARYERAWSKYPNKPIIYSETASAVSTRGDYRLPLNGTKCEYLDVPVVSAFELSSAVWSDIPEIEFERLRRDDYVAGEFVWTGFDYLGEPTPFAQNARSSYFGILDLVGLPKDRFYLYRSIWRPEVPTVRLAPHWNWPGHEGEAVPIIVYTNGDSAELFLNDKSLGFRRKRDRPAPPEDLAVDVPLQNGAAILTDAVAFRSPSREGGARLSPQQGDVAFDCSTVDLGRPEHVRAIVIDFERESKLYGYRVEAYVDGGDWREVASHVATTQPLWGGVHEAVHRVDVEAGRFRVVFDECLDGVEERAKGVRVYADEYESPYFLPTYDYRLRWNNVPYMPGVLRVVAYQNGSQIGEDVVRTAGRPAKIVLSADRAVLSSSGEDLAYITIQAYDDVGVPCPLAENLVRVEVAGAGSLVATGNGDPTSMRSFHEHAVPLFGGKAVAIVRADRGQRGDIQVRAESDQLEGCQIDLQSMPVAD</sequence>
<dbReference type="PANTHER" id="PTHR42732:SF1">
    <property type="entry name" value="BETA-MANNOSIDASE"/>
    <property type="match status" value="1"/>
</dbReference>
<dbReference type="InterPro" id="IPR051913">
    <property type="entry name" value="GH2_Domain-Containing"/>
</dbReference>
<proteinExistence type="inferred from homology"/>
<keyword evidence="2 9" id="KW-0378">Hydrolase</keyword>
<dbReference type="EC" id="3.2.1.23" evidence="9"/>
<dbReference type="Pfam" id="PF00703">
    <property type="entry name" value="Glyco_hydro_2"/>
    <property type="match status" value="1"/>
</dbReference>
<dbReference type="AlphaFoldDB" id="A0A518DC88"/>
<dbReference type="PANTHER" id="PTHR42732">
    <property type="entry name" value="BETA-GALACTOSIDASE"/>
    <property type="match status" value="1"/>
</dbReference>
<feature type="domain" description="DUF4982" evidence="7">
    <location>
        <begin position="804"/>
        <end position="832"/>
    </location>
</feature>
<keyword evidence="10" id="KW-1185">Reference proteome</keyword>